<feature type="region of interest" description="Disordered" evidence="5">
    <location>
        <begin position="391"/>
        <end position="425"/>
    </location>
</feature>
<protein>
    <submittedName>
        <fullName evidence="6">Uncharacterized protein</fullName>
    </submittedName>
</protein>
<feature type="compositionally biased region" description="Polar residues" evidence="5">
    <location>
        <begin position="42"/>
        <end position="51"/>
    </location>
</feature>
<feature type="region of interest" description="Disordered" evidence="5">
    <location>
        <begin position="1"/>
        <end position="76"/>
    </location>
</feature>
<evidence type="ECO:0000313" key="7">
    <source>
        <dbReference type="Proteomes" id="UP000325440"/>
    </source>
</evidence>
<feature type="region of interest" description="Disordered" evidence="5">
    <location>
        <begin position="352"/>
        <end position="375"/>
    </location>
</feature>
<evidence type="ECO:0000256" key="1">
    <source>
        <dbReference type="ARBA" id="ARBA00004496"/>
    </source>
</evidence>
<keyword evidence="7" id="KW-1185">Reference proteome</keyword>
<dbReference type="AlphaFoldDB" id="A0A5E4MM74"/>
<comment type="subcellular location">
    <subcellularLocation>
        <location evidence="1">Cytoplasm</location>
    </subcellularLocation>
</comment>
<keyword evidence="3 4" id="KW-0175">Coiled coil</keyword>
<dbReference type="PANTHER" id="PTHR19354:SF2">
    <property type="entry name" value="LEUCINE-RICH REPEAT-CONTAINING PROTEIN DDB_G0290503"/>
    <property type="match status" value="1"/>
</dbReference>
<dbReference type="PANTHER" id="PTHR19354">
    <property type="entry name" value="ZIPPER PUTATIVE TUMOR SUPPRESSOR 2 HOMOLOG-LIKE PROTEIN-RELATED"/>
    <property type="match status" value="1"/>
</dbReference>
<proteinExistence type="predicted"/>
<feature type="compositionally biased region" description="Polar residues" evidence="5">
    <location>
        <begin position="1"/>
        <end position="13"/>
    </location>
</feature>
<accession>A0A5E4MM74</accession>
<dbReference type="GO" id="GO:0005737">
    <property type="term" value="C:cytoplasm"/>
    <property type="evidence" value="ECO:0007669"/>
    <property type="project" value="UniProtKB-SubCell"/>
</dbReference>
<dbReference type="Pfam" id="PF06818">
    <property type="entry name" value="Fez1"/>
    <property type="match status" value="1"/>
</dbReference>
<dbReference type="EMBL" id="CABPRJ010000967">
    <property type="protein sequence ID" value="VVC33368.1"/>
    <property type="molecule type" value="Genomic_DNA"/>
</dbReference>
<evidence type="ECO:0000256" key="4">
    <source>
        <dbReference type="SAM" id="Coils"/>
    </source>
</evidence>
<evidence type="ECO:0000256" key="5">
    <source>
        <dbReference type="SAM" id="MobiDB-lite"/>
    </source>
</evidence>
<name>A0A5E4MM74_9HEMI</name>
<dbReference type="Proteomes" id="UP000325440">
    <property type="component" value="Unassembled WGS sequence"/>
</dbReference>
<evidence type="ECO:0000313" key="6">
    <source>
        <dbReference type="EMBL" id="VVC33368.1"/>
    </source>
</evidence>
<feature type="coiled-coil region" evidence="4">
    <location>
        <begin position="267"/>
        <end position="294"/>
    </location>
</feature>
<evidence type="ECO:0000256" key="2">
    <source>
        <dbReference type="ARBA" id="ARBA00022490"/>
    </source>
</evidence>
<evidence type="ECO:0000256" key="3">
    <source>
        <dbReference type="ARBA" id="ARBA00023054"/>
    </source>
</evidence>
<feature type="compositionally biased region" description="Basic and acidic residues" evidence="5">
    <location>
        <begin position="393"/>
        <end position="425"/>
    </location>
</feature>
<dbReference type="InterPro" id="IPR045329">
    <property type="entry name" value="LZTS"/>
</dbReference>
<feature type="compositionally biased region" description="Basic and acidic residues" evidence="5">
    <location>
        <begin position="352"/>
        <end position="374"/>
    </location>
</feature>
<dbReference type="OrthoDB" id="10030037at2759"/>
<sequence length="525" mass="60333">MNMDSGNETLFSEDSSPDSAPPPSPSSGRGSQQPTPAPTPPHITSSLSKGSSVIRPVAFKPGSMRFTDNGERYGSTPILTRSSHRHLYGSTNELHHQSLKPNMISSGTLDRKLRSASPMVMSSLPAQTSCKFRLGQQDDFKSSSSYSSYRDYRPSSKSFARLNKRCSASEGSASLLDLTPSPSESTMLSEMETVLKDRDRELRHLRQTMEHNEQVIFRVYQEKENAWERELRRIKAMGDNRLKTAAQKSLKLEQMLMMQTYKLQDEKKRLQEQNDQFASETMDLKKELDELKVRLEETEWGLCQKSGELAHVKSQLKDTQSDLTAKGHEVITLKSEIRDLLQKLETKERRELEGKCPERYGDDDGNDNRHDNRSQTDTLYSLVGRLNEQVENELSKSNKLSERYNKNDDPSSSVPEKETAEADTELDRFRELERHTARLIRVLNEERRNWDQERLKWFQEKEKVLCYQRQLQMNYVQMFRRTQAFEAQIESLTVQMNVCSDHCTATGKNATRNKAVKTTVNAIKL</sequence>
<gene>
    <name evidence="6" type="ORF">CINCED_3A008117</name>
</gene>
<reference evidence="6 7" key="1">
    <citation type="submission" date="2019-08" db="EMBL/GenBank/DDBJ databases">
        <authorList>
            <person name="Alioto T."/>
            <person name="Alioto T."/>
            <person name="Gomez Garrido J."/>
        </authorList>
    </citation>
    <scope>NUCLEOTIDE SEQUENCE [LARGE SCALE GENOMIC DNA]</scope>
</reference>
<keyword evidence="2" id="KW-0963">Cytoplasm</keyword>
<organism evidence="6 7">
    <name type="scientific">Cinara cedri</name>
    <dbReference type="NCBI Taxonomy" id="506608"/>
    <lineage>
        <taxon>Eukaryota</taxon>
        <taxon>Metazoa</taxon>
        <taxon>Ecdysozoa</taxon>
        <taxon>Arthropoda</taxon>
        <taxon>Hexapoda</taxon>
        <taxon>Insecta</taxon>
        <taxon>Pterygota</taxon>
        <taxon>Neoptera</taxon>
        <taxon>Paraneoptera</taxon>
        <taxon>Hemiptera</taxon>
        <taxon>Sternorrhyncha</taxon>
        <taxon>Aphidomorpha</taxon>
        <taxon>Aphidoidea</taxon>
        <taxon>Aphididae</taxon>
        <taxon>Lachninae</taxon>
        <taxon>Cinara</taxon>
    </lineage>
</organism>